<reference evidence="2" key="1">
    <citation type="submission" date="2022-07" db="EMBL/GenBank/DDBJ databases">
        <title>Genome Sequence of Leucocoprinus birnbaumii.</title>
        <authorList>
            <person name="Buettner E."/>
        </authorList>
    </citation>
    <scope>NUCLEOTIDE SEQUENCE</scope>
    <source>
        <strain evidence="2">VT141</strain>
    </source>
</reference>
<protein>
    <submittedName>
        <fullName evidence="2">Uncharacterized protein</fullName>
    </submittedName>
</protein>
<feature type="compositionally biased region" description="Polar residues" evidence="1">
    <location>
        <begin position="56"/>
        <end position="66"/>
    </location>
</feature>
<evidence type="ECO:0000256" key="1">
    <source>
        <dbReference type="SAM" id="MobiDB-lite"/>
    </source>
</evidence>
<dbReference type="AlphaFoldDB" id="A0AAD5VY82"/>
<feature type="compositionally biased region" description="Polar residues" evidence="1">
    <location>
        <begin position="134"/>
        <end position="153"/>
    </location>
</feature>
<evidence type="ECO:0000313" key="2">
    <source>
        <dbReference type="EMBL" id="KAJ3573370.1"/>
    </source>
</evidence>
<keyword evidence="3" id="KW-1185">Reference proteome</keyword>
<feature type="compositionally biased region" description="Polar residues" evidence="1">
    <location>
        <begin position="27"/>
        <end position="40"/>
    </location>
</feature>
<feature type="compositionally biased region" description="Basic residues" evidence="1">
    <location>
        <begin position="1"/>
        <end position="10"/>
    </location>
</feature>
<evidence type="ECO:0000313" key="3">
    <source>
        <dbReference type="Proteomes" id="UP001213000"/>
    </source>
</evidence>
<organism evidence="2 3">
    <name type="scientific">Leucocoprinus birnbaumii</name>
    <dbReference type="NCBI Taxonomy" id="56174"/>
    <lineage>
        <taxon>Eukaryota</taxon>
        <taxon>Fungi</taxon>
        <taxon>Dikarya</taxon>
        <taxon>Basidiomycota</taxon>
        <taxon>Agaricomycotina</taxon>
        <taxon>Agaricomycetes</taxon>
        <taxon>Agaricomycetidae</taxon>
        <taxon>Agaricales</taxon>
        <taxon>Agaricineae</taxon>
        <taxon>Agaricaceae</taxon>
        <taxon>Leucocoprinus</taxon>
    </lineage>
</organism>
<name>A0AAD5VY82_9AGAR</name>
<gene>
    <name evidence="2" type="ORF">NP233_g2464</name>
</gene>
<accession>A0AAD5VY82</accession>
<feature type="compositionally biased region" description="Polar residues" evidence="1">
    <location>
        <begin position="104"/>
        <end position="114"/>
    </location>
</feature>
<sequence>MGFFGKSKKKHESEGKHTGEPFGHNQPGYNQPGYATQQDQPGAYSSGGQYDAPSSVYGQQPQQYASSGYGDWHPLVQMPEPEPAYHSSFFDIGQTGQGYGDQPTVGQTGSTGYSQPGAGAGYNSYASGGRQEPGYSTSGQGYGNQGMSDYGRQSSDRERFVWISILSSDST</sequence>
<dbReference type="Proteomes" id="UP001213000">
    <property type="component" value="Unassembled WGS sequence"/>
</dbReference>
<feature type="region of interest" description="Disordered" evidence="1">
    <location>
        <begin position="1"/>
        <end position="154"/>
    </location>
</feature>
<comment type="caution">
    <text evidence="2">The sequence shown here is derived from an EMBL/GenBank/DDBJ whole genome shotgun (WGS) entry which is preliminary data.</text>
</comment>
<dbReference type="EMBL" id="JANIEX010000105">
    <property type="protein sequence ID" value="KAJ3573370.1"/>
    <property type="molecule type" value="Genomic_DNA"/>
</dbReference>
<proteinExistence type="predicted"/>